<dbReference type="InterPro" id="IPR000866">
    <property type="entry name" value="AhpC/TSA"/>
</dbReference>
<feature type="domain" description="Thioredoxin" evidence="2">
    <location>
        <begin position="629"/>
        <end position="778"/>
    </location>
</feature>
<dbReference type="EMBL" id="BX294148">
    <property type="protein sequence ID" value="CAD75826.1"/>
    <property type="molecule type" value="Genomic_DNA"/>
</dbReference>
<reference evidence="3 4" key="1">
    <citation type="journal article" date="2003" name="Proc. Natl. Acad. Sci. U.S.A.">
        <title>Complete genome sequence of the marine planctomycete Pirellula sp. strain 1.</title>
        <authorList>
            <person name="Gloeckner F.O."/>
            <person name="Kube M."/>
            <person name="Bauer M."/>
            <person name="Teeling H."/>
            <person name="Lombardot T."/>
            <person name="Ludwig W."/>
            <person name="Gade D."/>
            <person name="Beck A."/>
            <person name="Borzym K."/>
            <person name="Heitmann K."/>
            <person name="Rabus R."/>
            <person name="Schlesner H."/>
            <person name="Amann R."/>
            <person name="Reinhardt R."/>
        </authorList>
    </citation>
    <scope>NUCLEOTIDE SEQUENCE [LARGE SCALE GENOMIC DNA]</scope>
    <source>
        <strain evidence="4">DSM 10527 / NCIMB 13988 / SH1</strain>
    </source>
</reference>
<dbReference type="InterPro" id="IPR050553">
    <property type="entry name" value="Thioredoxin_ResA/DsbE_sf"/>
</dbReference>
<dbReference type="InParanoid" id="Q7UMS7"/>
<dbReference type="SUPFAM" id="SSF49464">
    <property type="entry name" value="Carboxypeptidase regulatory domain-like"/>
    <property type="match status" value="3"/>
</dbReference>
<keyword evidence="1" id="KW-0676">Redox-active center</keyword>
<dbReference type="InterPro" id="IPR008969">
    <property type="entry name" value="CarboxyPept-like_regulatory"/>
</dbReference>
<dbReference type="PANTHER" id="PTHR42852:SF17">
    <property type="entry name" value="THIOREDOXIN-LIKE PROTEIN HI_1115"/>
    <property type="match status" value="1"/>
</dbReference>
<dbReference type="STRING" id="243090.RB8615"/>
<dbReference type="Gene3D" id="2.60.40.10">
    <property type="entry name" value="Immunoglobulins"/>
    <property type="match status" value="1"/>
</dbReference>
<dbReference type="PROSITE" id="PS51352">
    <property type="entry name" value="THIOREDOXIN_2"/>
    <property type="match status" value="1"/>
</dbReference>
<dbReference type="GO" id="GO:0016491">
    <property type="term" value="F:oxidoreductase activity"/>
    <property type="evidence" value="ECO:0000318"/>
    <property type="project" value="GO_Central"/>
</dbReference>
<sequence>MSSVGSVCPAREPFFWGMAPENSSVHFLWPLFTLAVGEAHTMAPSPCRLRSWWKTNPMLYQSKRCWVGSLAVTCFLVMSLLAMPISHAEENSRPEPATLKVSVQDEFGGPIPNASVEAFRWTGEMSPLGNTAQTDTNGEAELAGLPLDDYLYVQISAEGYVRKTPALTFTTATTRDLTVTMYRPVEGWIEVRGEDGQPVVGAELMVLKYTDQDGTEFVLYKGIAASAGVPWQVSDAAGKLKLPPMPANVSLSLTVIHPDWKPTKVAELEPVDGLVSSVTLHKGVPVEVVLQPVGTGQTIPDGTTADVLMMASTSGSFGGLTIRHPFEINDNRIRFQAESTNFGEIRVAMDDYFVGPVRYNFPDSPFEPLNLNGVDSSTIDLKAYPKQKVRGRVVDHLGNGIKNVHVRGMLIDTERMKAIKEASGDSADTIAPFQKAAAMTVAGGATTDATGHYEIELAPGAVSIEAMHHGFYTKDEIPDFEVTPDADQTLPDVVLLPVPIIRGIVQDPTGKPVPGVIAKLTSLGRGDTLPVALSDENGRFELTMTRIPYAAEGEGLEPDASILAIDPHGKLTGSTDVDLLQHDSSSDTIVTLTSDEPKWLTEINKVADQSRYEKIQEHIEALRDQYPAGVVGQPAPLMKSGTWLNTEATSLEAFRGRFVLLDFWFIGCGPCHRDMPQIKVAHDAFPSDKFAVVSVHTNSMKPEVVQTFADENKMPYAIVVDDSRGQISKEYRALGVDSYPSYLLIDPDGNILLNDAVPDGVPASLRQHKIELIHHAIQSWDGYANDRP</sequence>
<dbReference type="InterPro" id="IPR017937">
    <property type="entry name" value="Thioredoxin_CS"/>
</dbReference>
<dbReference type="Pfam" id="PF00578">
    <property type="entry name" value="AhpC-TSA"/>
    <property type="match status" value="1"/>
</dbReference>
<proteinExistence type="predicted"/>
<protein>
    <submittedName>
        <fullName evidence="3">Probable thioredoxin related protein ykvV</fullName>
    </submittedName>
</protein>
<dbReference type="PANTHER" id="PTHR42852">
    <property type="entry name" value="THIOL:DISULFIDE INTERCHANGE PROTEIN DSBE"/>
    <property type="match status" value="1"/>
</dbReference>
<dbReference type="GO" id="GO:0016209">
    <property type="term" value="F:antioxidant activity"/>
    <property type="evidence" value="ECO:0007669"/>
    <property type="project" value="InterPro"/>
</dbReference>
<dbReference type="Gene3D" id="3.40.30.10">
    <property type="entry name" value="Glutaredoxin"/>
    <property type="match status" value="1"/>
</dbReference>
<dbReference type="SUPFAM" id="SSF52833">
    <property type="entry name" value="Thioredoxin-like"/>
    <property type="match status" value="1"/>
</dbReference>
<dbReference type="OrthoDB" id="275597at2"/>
<gene>
    <name evidence="3" type="ordered locus">RB8615</name>
</gene>
<dbReference type="eggNOG" id="COG0526">
    <property type="taxonomic scope" value="Bacteria"/>
</dbReference>
<dbReference type="Gene3D" id="2.60.40.1120">
    <property type="entry name" value="Carboxypeptidase-like, regulatory domain"/>
    <property type="match status" value="1"/>
</dbReference>
<organism evidence="3 4">
    <name type="scientific">Rhodopirellula baltica (strain DSM 10527 / NCIMB 13988 / SH1)</name>
    <dbReference type="NCBI Taxonomy" id="243090"/>
    <lineage>
        <taxon>Bacteria</taxon>
        <taxon>Pseudomonadati</taxon>
        <taxon>Planctomycetota</taxon>
        <taxon>Planctomycetia</taxon>
        <taxon>Pirellulales</taxon>
        <taxon>Pirellulaceae</taxon>
        <taxon>Rhodopirellula</taxon>
    </lineage>
</organism>
<dbReference type="PATRIC" id="fig|243090.15.peg.4141"/>
<name>Q7UMS7_RHOBA</name>
<evidence type="ECO:0000313" key="4">
    <source>
        <dbReference type="Proteomes" id="UP000001025"/>
    </source>
</evidence>
<dbReference type="KEGG" id="rba:RB8615"/>
<evidence type="ECO:0000313" key="3">
    <source>
        <dbReference type="EMBL" id="CAD75826.1"/>
    </source>
</evidence>
<dbReference type="CDD" id="cd02966">
    <property type="entry name" value="TlpA_like_family"/>
    <property type="match status" value="1"/>
</dbReference>
<dbReference type="Proteomes" id="UP000001025">
    <property type="component" value="Chromosome"/>
</dbReference>
<accession>Q7UMS7</accession>
<dbReference type="InterPro" id="IPR013766">
    <property type="entry name" value="Thioredoxin_domain"/>
</dbReference>
<dbReference type="InterPro" id="IPR036249">
    <property type="entry name" value="Thioredoxin-like_sf"/>
</dbReference>
<dbReference type="Pfam" id="PF13620">
    <property type="entry name" value="CarboxypepD_reg"/>
    <property type="match status" value="1"/>
</dbReference>
<evidence type="ECO:0000256" key="1">
    <source>
        <dbReference type="ARBA" id="ARBA00023284"/>
    </source>
</evidence>
<dbReference type="EnsemblBacteria" id="CAD75826">
    <property type="protein sequence ID" value="CAD75826"/>
    <property type="gene ID" value="RB8615"/>
</dbReference>
<keyword evidence="4" id="KW-1185">Reference proteome</keyword>
<evidence type="ECO:0000259" key="2">
    <source>
        <dbReference type="PROSITE" id="PS51352"/>
    </source>
</evidence>
<dbReference type="PROSITE" id="PS00194">
    <property type="entry name" value="THIOREDOXIN_1"/>
    <property type="match status" value="1"/>
</dbReference>
<dbReference type="AlphaFoldDB" id="Q7UMS7"/>
<dbReference type="HOGENOM" id="CLU_355960_0_0_0"/>
<dbReference type="InterPro" id="IPR013783">
    <property type="entry name" value="Ig-like_fold"/>
</dbReference>